<accession>A0A2W7K9G1</accession>
<reference evidence="3 4" key="1">
    <citation type="submission" date="2018-06" db="EMBL/GenBank/DDBJ databases">
        <title>Genomic Encyclopedia of Archaeal and Bacterial Type Strains, Phase II (KMG-II): from individual species to whole genera.</title>
        <authorList>
            <person name="Goeker M."/>
        </authorList>
    </citation>
    <scope>NUCLEOTIDE SEQUENCE [LARGE SCALE GENOMIC DNA]</scope>
    <source>
        <strain evidence="3 4">DSM 15361</strain>
    </source>
</reference>
<dbReference type="AlphaFoldDB" id="A0A2W7K9G1"/>
<protein>
    <submittedName>
        <fullName evidence="3">Polymer-forming protein</fullName>
    </submittedName>
</protein>
<evidence type="ECO:0000313" key="4">
    <source>
        <dbReference type="Proteomes" id="UP000249542"/>
    </source>
</evidence>
<dbReference type="PANTHER" id="PTHR35024">
    <property type="entry name" value="HYPOTHETICAL CYTOSOLIC PROTEIN"/>
    <property type="match status" value="1"/>
</dbReference>
<evidence type="ECO:0000256" key="2">
    <source>
        <dbReference type="SAM" id="MobiDB-lite"/>
    </source>
</evidence>
<dbReference type="InterPro" id="IPR007607">
    <property type="entry name" value="BacA/B"/>
</dbReference>
<gene>
    <name evidence="3" type="ORF">LX95_00574</name>
</gene>
<name>A0A2W7K9G1_9FLAO</name>
<feature type="region of interest" description="Disordered" evidence="2">
    <location>
        <begin position="1"/>
        <end position="28"/>
    </location>
</feature>
<keyword evidence="4" id="KW-1185">Reference proteome</keyword>
<organism evidence="3 4">
    <name type="scientific">Mesonia algae</name>
    <dbReference type="NCBI Taxonomy" id="213248"/>
    <lineage>
        <taxon>Bacteria</taxon>
        <taxon>Pseudomonadati</taxon>
        <taxon>Bacteroidota</taxon>
        <taxon>Flavobacteriia</taxon>
        <taxon>Flavobacteriales</taxon>
        <taxon>Flavobacteriaceae</taxon>
        <taxon>Mesonia</taxon>
    </lineage>
</organism>
<sequence>MFSDNKKSRKETSNPNKDQNKIAQGTTIKGDIEAQGSFRIEGTLEGTLTTTGKVVLGKSGFIKGEMQCENADLEGKFSGKLKVNNTLSLRSTAQIEGEVITGKLAIEPGADFNATCAMKSSVKNLNDDRRTKKKEGKTA</sequence>
<proteinExistence type="inferred from homology"/>
<dbReference type="RefSeq" id="WP_111539901.1">
    <property type="nucleotide sequence ID" value="NZ_QKYV01000001.1"/>
</dbReference>
<evidence type="ECO:0000256" key="1">
    <source>
        <dbReference type="ARBA" id="ARBA00044755"/>
    </source>
</evidence>
<comment type="caution">
    <text evidence="3">The sequence shown here is derived from an EMBL/GenBank/DDBJ whole genome shotgun (WGS) entry which is preliminary data.</text>
</comment>
<dbReference type="PANTHER" id="PTHR35024:SF4">
    <property type="entry name" value="POLYMER-FORMING CYTOSKELETAL PROTEIN"/>
    <property type="match status" value="1"/>
</dbReference>
<dbReference type="EMBL" id="QKYV01000001">
    <property type="protein sequence ID" value="PZW44240.1"/>
    <property type="molecule type" value="Genomic_DNA"/>
</dbReference>
<evidence type="ECO:0000313" key="3">
    <source>
        <dbReference type="EMBL" id="PZW44240.1"/>
    </source>
</evidence>
<feature type="compositionally biased region" description="Polar residues" evidence="2">
    <location>
        <begin position="13"/>
        <end position="27"/>
    </location>
</feature>
<comment type="similarity">
    <text evidence="1">Belongs to the bactofilin family.</text>
</comment>
<dbReference type="Proteomes" id="UP000249542">
    <property type="component" value="Unassembled WGS sequence"/>
</dbReference>
<dbReference type="Pfam" id="PF04519">
    <property type="entry name" value="Bactofilin"/>
    <property type="match status" value="1"/>
</dbReference>
<feature type="compositionally biased region" description="Basic and acidic residues" evidence="2">
    <location>
        <begin position="1"/>
        <end position="12"/>
    </location>
</feature>